<reference evidence="8" key="1">
    <citation type="submission" date="2021-08" db="EMBL/GenBank/DDBJ databases">
        <authorList>
            <person name="Nwanade C."/>
            <person name="Wang M."/>
            <person name="Masoudi A."/>
            <person name="Yu Z."/>
            <person name="Liu J."/>
        </authorList>
    </citation>
    <scope>NUCLEOTIDE SEQUENCE</scope>
    <source>
        <strain evidence="8">S166</strain>
    </source>
</reference>
<feature type="domain" description="4Fe-4S ferredoxin-type" evidence="7">
    <location>
        <begin position="626"/>
        <end position="657"/>
    </location>
</feature>
<dbReference type="Pfam" id="PF02775">
    <property type="entry name" value="TPP_enzyme_C"/>
    <property type="match status" value="1"/>
</dbReference>
<keyword evidence="9" id="KW-1185">Reference proteome</keyword>
<protein>
    <submittedName>
        <fullName evidence="8">Indolepyruvate ferredoxin oxidoreductase family protein</fullName>
    </submittedName>
</protein>
<evidence type="ECO:0000256" key="3">
    <source>
        <dbReference type="ARBA" id="ARBA00022982"/>
    </source>
</evidence>
<keyword evidence="2" id="KW-0004">4Fe-4S</keyword>
<dbReference type="Pfam" id="PF20169">
    <property type="entry name" value="DUF6537"/>
    <property type="match status" value="1"/>
</dbReference>
<dbReference type="InterPro" id="IPR011766">
    <property type="entry name" value="TPP_enzyme_TPP-bd"/>
</dbReference>
<evidence type="ECO:0000256" key="2">
    <source>
        <dbReference type="ARBA" id="ARBA00022485"/>
    </source>
</evidence>
<dbReference type="SUPFAM" id="SSF52518">
    <property type="entry name" value="Thiamin diphosphate-binding fold (THDP-binding)"/>
    <property type="match status" value="2"/>
</dbReference>
<dbReference type="SUPFAM" id="SSF52922">
    <property type="entry name" value="TK C-terminal domain-like"/>
    <property type="match status" value="1"/>
</dbReference>
<dbReference type="InterPro" id="IPR017896">
    <property type="entry name" value="4Fe4S_Fe-S-bd"/>
</dbReference>
<dbReference type="PANTHER" id="PTHR48084">
    <property type="entry name" value="2-OXOGLUTARATE OXIDOREDUCTASE SUBUNIT KORB-RELATED"/>
    <property type="match status" value="1"/>
</dbReference>
<evidence type="ECO:0000256" key="4">
    <source>
        <dbReference type="ARBA" id="ARBA00023002"/>
    </source>
</evidence>
<dbReference type="NCBIfam" id="NF009588">
    <property type="entry name" value="PRK13029.1"/>
    <property type="match status" value="1"/>
</dbReference>
<keyword evidence="2" id="KW-0479">Metal-binding</keyword>
<keyword evidence="3" id="KW-0249">Electron transport</keyword>
<dbReference type="SUPFAM" id="SSF53323">
    <property type="entry name" value="Pyruvate-ferredoxin oxidoreductase, PFOR, domain III"/>
    <property type="match status" value="1"/>
</dbReference>
<accession>A0ABY5WNP1</accession>
<dbReference type="Proteomes" id="UP001058514">
    <property type="component" value="Chromosome"/>
</dbReference>
<dbReference type="CDD" id="cd07034">
    <property type="entry name" value="TPP_PYR_PFOR_IOR-alpha_like"/>
    <property type="match status" value="1"/>
</dbReference>
<keyword evidence="1" id="KW-0813">Transport</keyword>
<keyword evidence="5" id="KW-0408">Iron</keyword>
<name>A0ABY5WNP1_9RHOB</name>
<dbReference type="Gene3D" id="3.40.920.10">
    <property type="entry name" value="Pyruvate-ferredoxin oxidoreductase, PFOR, domain III"/>
    <property type="match status" value="1"/>
</dbReference>
<keyword evidence="6" id="KW-0411">Iron-sulfur</keyword>
<dbReference type="InterPro" id="IPR029061">
    <property type="entry name" value="THDP-binding"/>
</dbReference>
<dbReference type="NCBIfam" id="NF009589">
    <property type="entry name" value="PRK13030.1"/>
    <property type="match status" value="1"/>
</dbReference>
<evidence type="ECO:0000256" key="6">
    <source>
        <dbReference type="ARBA" id="ARBA00023014"/>
    </source>
</evidence>
<dbReference type="InterPro" id="IPR019752">
    <property type="entry name" value="Pyrv/ketoisovalerate_OxRed_cat"/>
</dbReference>
<dbReference type="InterPro" id="IPR002869">
    <property type="entry name" value="Pyrv_flavodox_OxRed_cen"/>
</dbReference>
<dbReference type="InterPro" id="IPR051457">
    <property type="entry name" value="2-oxoacid:Fd_oxidoreductase"/>
</dbReference>
<keyword evidence="4" id="KW-0560">Oxidoreductase</keyword>
<dbReference type="InterPro" id="IPR009014">
    <property type="entry name" value="Transketo_C/PFOR_II"/>
</dbReference>
<dbReference type="PANTHER" id="PTHR48084:SF3">
    <property type="entry name" value="SUBUNIT OF PYRUVATE:FLAVODOXIN OXIDOREDUCTASE"/>
    <property type="match status" value="1"/>
</dbReference>
<evidence type="ECO:0000256" key="1">
    <source>
        <dbReference type="ARBA" id="ARBA00022448"/>
    </source>
</evidence>
<evidence type="ECO:0000313" key="9">
    <source>
        <dbReference type="Proteomes" id="UP001058514"/>
    </source>
</evidence>
<evidence type="ECO:0000313" key="8">
    <source>
        <dbReference type="EMBL" id="UWQ43055.1"/>
    </source>
</evidence>
<evidence type="ECO:0000259" key="7">
    <source>
        <dbReference type="PROSITE" id="PS51379"/>
    </source>
</evidence>
<dbReference type="RefSeq" id="WP_259965575.1">
    <property type="nucleotide sequence ID" value="NZ_CP081051.1"/>
</dbReference>
<dbReference type="PROSITE" id="PS51379">
    <property type="entry name" value="4FE4S_FER_2"/>
    <property type="match status" value="1"/>
</dbReference>
<organism evidence="8 9">
    <name type="scientific">Leisingera aquaemixtae</name>
    <dbReference type="NCBI Taxonomy" id="1396826"/>
    <lineage>
        <taxon>Bacteria</taxon>
        <taxon>Pseudomonadati</taxon>
        <taxon>Pseudomonadota</taxon>
        <taxon>Alphaproteobacteria</taxon>
        <taxon>Rhodobacterales</taxon>
        <taxon>Roseobacteraceae</taxon>
        <taxon>Leisingera</taxon>
    </lineage>
</organism>
<sequence>MSTQKISLNDKYDLTKSPVLLNGTQALVRLMLMQKHRDKAAGLNTAGLVTGYRGSPLGAVDLQMSRAEKHLKAADVTFQYGLNEDLAVTALWGAQQAEVRGEGKYDGVFGLWYGKGPGVDRSGDALRHANMAGTSKHGGVLLAMGDDHTGESSTVLHQSEWSLLDCYLPIVSPAGVQEILDYGIYGYALSRFSGLWVGLKTMKDTIEVTSVVDARPDRVQLVTPEFDMPADGLNIRLDDDRFRQENRIIDYKRFAAEAFSHANKMDKRMWGKPGAKIGFVAAGKNWLDLVHALKLLNIDENMADRLGITTYKVGQTWPMDMKGFNDWAEDLDLIVVVEEKRKLIEIQIKEAIFDTRQGRRVYGWYKGGAGSMHRDELFPTRYALDPIMIAEKLGSILIEEGRDTEALRAGLASLADARRADNAEEIATRLPYFCSGCPHNSSTKLPDGSRAYAGIGCHFMVQWMDRETTGFTHMGGEGVNWVGEAPFSTRKHVFQNLGDGTYNHSGVQAIRAALAEGTNITYKILYNDAVAMTGGQAAEGGLTAQQIAHELTAMGVKTIAVVYDEKEDVDAKLFPAGMRMHERAEMMKIQREFEQVEGVSAIIYIQTCAAEKRRRRKRGQFPDPDQRVFINSDVCEGCGDCGVQSNCVSIVPKNTELGRKRAIDQSSCNKDFSCLNGFCPSFVTVEGAKIRKEATAAIDLPHLPKPALPEIDGTHNVVITGVGGTGVVTIGAVLAQAAQIDGKGAGLMEMAGLAQKGGAVHIHCRIANNPEDISAIRVATGEAHALIGGDLVVSAGAKTLGLTTTGQTGAVVNSHEIITGEFTRNTEFAVPTDRLEVALQARLRDRLDLFDASELARVTMGDSIFSNMMVFGGAWQKGLVPVSFEAIEQAIEMNGAAVERNKRAFDIGRWAVLHPEEAARLIQPKVVEKPKTLDEKIAFRAGHLVAYQGKGLAKRYAKLLDGISDPALKEAVAKGYHKLLAYKDEYEVARLLLDSRAKAEAEFEGDLKLSYHLAPPMLGGTDPNGRPQKRKFGAGMERGFRLLAKLKSLRGTPLDIFGYTEERRMERALIKQYEGDMQEWLPKASPEIMEPLVALAELPLQIRGFGPVKMANEQKAAKRREELLAALRRGGMPVKQAAE</sequence>
<dbReference type="InterPro" id="IPR046667">
    <property type="entry name" value="DUF6537"/>
</dbReference>
<proteinExistence type="predicted"/>
<dbReference type="InterPro" id="IPR002880">
    <property type="entry name" value="Pyrv_Fd/Flavodoxin_OxRdtase_N"/>
</dbReference>
<dbReference type="EMBL" id="CP081051">
    <property type="protein sequence ID" value="UWQ43055.1"/>
    <property type="molecule type" value="Genomic_DNA"/>
</dbReference>
<dbReference type="Pfam" id="PF01558">
    <property type="entry name" value="POR"/>
    <property type="match status" value="1"/>
</dbReference>
<evidence type="ECO:0000256" key="5">
    <source>
        <dbReference type="ARBA" id="ARBA00023004"/>
    </source>
</evidence>
<dbReference type="Gene3D" id="3.40.50.970">
    <property type="match status" value="2"/>
</dbReference>
<gene>
    <name evidence="8" type="ORF">K3718_08200</name>
</gene>